<keyword evidence="1" id="KW-1133">Transmembrane helix</keyword>
<evidence type="ECO:0000313" key="3">
    <source>
        <dbReference type="Proteomes" id="UP001320876"/>
    </source>
</evidence>
<evidence type="ECO:0008006" key="4">
    <source>
        <dbReference type="Google" id="ProtNLM"/>
    </source>
</evidence>
<protein>
    <recommendedName>
        <fullName evidence="4">DUF2523 domain-containing protein</fullName>
    </recommendedName>
</protein>
<dbReference type="Proteomes" id="UP001320876">
    <property type="component" value="Unassembled WGS sequence"/>
</dbReference>
<accession>A0ABT3GDW6</accession>
<keyword evidence="1" id="KW-0472">Membrane</keyword>
<keyword evidence="1" id="KW-0812">Transmembrane</keyword>
<keyword evidence="3" id="KW-1185">Reference proteome</keyword>
<reference evidence="2 3" key="1">
    <citation type="submission" date="2022-10" db="EMBL/GenBank/DDBJ databases">
        <title>Luteolibacter arcticus strain CCTCC AB 2014275, whole genome shotgun sequencing project.</title>
        <authorList>
            <person name="Zhao G."/>
            <person name="Shen L."/>
        </authorList>
    </citation>
    <scope>NUCLEOTIDE SEQUENCE [LARGE SCALE GENOMIC DNA]</scope>
    <source>
        <strain evidence="2 3">CCTCC AB 2014275</strain>
    </source>
</reference>
<gene>
    <name evidence="2" type="ORF">OKA05_02980</name>
</gene>
<sequence length="112" mass="12454">MIEIPSMFWFNKVKDYAAKLLPLAATVIAFFAWFFNIVALVFVAGVDWITSTLNTIQLAGGGAEFSVWPMIGLLNAIFPLAETLGILSAYFTFWAVIISVRWVKSFIPTLSN</sequence>
<organism evidence="2 3">
    <name type="scientific">Luteolibacter arcticus</name>
    <dbReference type="NCBI Taxonomy" id="1581411"/>
    <lineage>
        <taxon>Bacteria</taxon>
        <taxon>Pseudomonadati</taxon>
        <taxon>Verrucomicrobiota</taxon>
        <taxon>Verrucomicrobiia</taxon>
        <taxon>Verrucomicrobiales</taxon>
        <taxon>Verrucomicrobiaceae</taxon>
        <taxon>Luteolibacter</taxon>
    </lineage>
</organism>
<proteinExistence type="predicted"/>
<feature type="transmembrane region" description="Helical" evidence="1">
    <location>
        <begin position="84"/>
        <end position="103"/>
    </location>
</feature>
<comment type="caution">
    <text evidence="2">The sequence shown here is derived from an EMBL/GenBank/DDBJ whole genome shotgun (WGS) entry which is preliminary data.</text>
</comment>
<name>A0ABT3GDW6_9BACT</name>
<evidence type="ECO:0000313" key="2">
    <source>
        <dbReference type="EMBL" id="MCW1921500.1"/>
    </source>
</evidence>
<evidence type="ECO:0000256" key="1">
    <source>
        <dbReference type="SAM" id="Phobius"/>
    </source>
</evidence>
<dbReference type="EMBL" id="JAPDDT010000001">
    <property type="protein sequence ID" value="MCW1921500.1"/>
    <property type="molecule type" value="Genomic_DNA"/>
</dbReference>
<feature type="transmembrane region" description="Helical" evidence="1">
    <location>
        <begin position="20"/>
        <end position="46"/>
    </location>
</feature>